<dbReference type="Proteomes" id="UP000095287">
    <property type="component" value="Unplaced"/>
</dbReference>
<evidence type="ECO:0000313" key="2">
    <source>
        <dbReference type="Proteomes" id="UP000095287"/>
    </source>
</evidence>
<evidence type="ECO:0000313" key="3">
    <source>
        <dbReference type="WBParaSite" id="L893_g1757.t1"/>
    </source>
</evidence>
<proteinExistence type="predicted"/>
<dbReference type="WBParaSite" id="L893_g1757.t1">
    <property type="protein sequence ID" value="L893_g1757.t1"/>
    <property type="gene ID" value="L893_g1757"/>
</dbReference>
<accession>A0A1I7YLN6</accession>
<evidence type="ECO:0000256" key="1">
    <source>
        <dbReference type="SAM" id="MobiDB-lite"/>
    </source>
</evidence>
<reference evidence="3" key="1">
    <citation type="submission" date="2016-11" db="UniProtKB">
        <authorList>
            <consortium name="WormBaseParasite"/>
        </authorList>
    </citation>
    <scope>IDENTIFICATION</scope>
</reference>
<sequence>MPKPEETKIDDSNSGKHGNTQGWTNTKQDPKFNLQATMPEYHKERQYRNTMYACPHKARNTDKQPTSELHSLCKTSYTKLFQNIIGLNFQAAIAKCILARTKDKEASEEAKGRSGTTKAKFGSSTPLLIALSAECWTLNDTERISIMYTIENNGFTSKHRRSRNEISPRVNTSLWEKNLKDLEIFPGIIVQRPLIIQMSTKSEDVSQVGKKPAFQVYHYTYVLWDSKHSSTPYMTKDSSLIFQYALSATVGVYKKPYVMHIVNSTRTQLNGLLGFSIQGTR</sequence>
<organism evidence="2 3">
    <name type="scientific">Steinernema glaseri</name>
    <dbReference type="NCBI Taxonomy" id="37863"/>
    <lineage>
        <taxon>Eukaryota</taxon>
        <taxon>Metazoa</taxon>
        <taxon>Ecdysozoa</taxon>
        <taxon>Nematoda</taxon>
        <taxon>Chromadorea</taxon>
        <taxon>Rhabditida</taxon>
        <taxon>Tylenchina</taxon>
        <taxon>Panagrolaimomorpha</taxon>
        <taxon>Strongyloidoidea</taxon>
        <taxon>Steinernematidae</taxon>
        <taxon>Steinernema</taxon>
    </lineage>
</organism>
<feature type="compositionally biased region" description="Basic and acidic residues" evidence="1">
    <location>
        <begin position="1"/>
        <end position="14"/>
    </location>
</feature>
<name>A0A1I7YLN6_9BILA</name>
<protein>
    <submittedName>
        <fullName evidence="3">DUF3504 domain-containing protein</fullName>
    </submittedName>
</protein>
<dbReference type="AlphaFoldDB" id="A0A1I7YLN6"/>
<feature type="region of interest" description="Disordered" evidence="1">
    <location>
        <begin position="1"/>
        <end position="32"/>
    </location>
</feature>
<feature type="compositionally biased region" description="Polar residues" evidence="1">
    <location>
        <begin position="15"/>
        <end position="27"/>
    </location>
</feature>
<keyword evidence="2" id="KW-1185">Reference proteome</keyword>